<feature type="domain" description="T6SS immunity protein Tdi1 C-terminal" evidence="2">
    <location>
        <begin position="137"/>
        <end position="204"/>
    </location>
</feature>
<keyword evidence="4" id="KW-1185">Reference proteome</keyword>
<dbReference type="EMBL" id="CP020809">
    <property type="protein sequence ID" value="ART73766.1"/>
    <property type="molecule type" value="Genomic_DNA"/>
</dbReference>
<dbReference type="InterPro" id="IPR014983">
    <property type="entry name" value="GAD-rel"/>
</dbReference>
<gene>
    <name evidence="3" type="ORF">BTO20_20080</name>
</gene>
<feature type="domain" description="GAD-related" evidence="1">
    <location>
        <begin position="6"/>
        <end position="110"/>
    </location>
</feature>
<sequence length="215" mass="24342">MADEDFELFLTKLPFSIPGPACTDEHVTAYTGLVPDCLISYWQEFGFSGFGNGTAWLVDPIEWKVTTEEVLLDRVQHPRLGADAQYIPFVRSAFGKVWFWTPGYGISLIVDPVRGVLFVKPPARMLTPTGFERAMLSFFGASSMERFEFFDKNEEPMFERTHQHLGDLRFDEVYRFAPGLLVGGAAIVEATHPFQIHVHMALLRSVIGDDWYVVA</sequence>
<dbReference type="OrthoDB" id="9016361at2"/>
<dbReference type="Pfam" id="PF08887">
    <property type="entry name" value="GAD-like"/>
    <property type="match status" value="1"/>
</dbReference>
<dbReference type="Proteomes" id="UP000195331">
    <property type="component" value="Chromosome"/>
</dbReference>
<organism evidence="3 4">
    <name type="scientific">Mycobacterium dioxanotrophicus</name>
    <dbReference type="NCBI Taxonomy" id="482462"/>
    <lineage>
        <taxon>Bacteria</taxon>
        <taxon>Bacillati</taxon>
        <taxon>Actinomycetota</taxon>
        <taxon>Actinomycetes</taxon>
        <taxon>Mycobacteriales</taxon>
        <taxon>Mycobacteriaceae</taxon>
        <taxon>Mycobacterium</taxon>
    </lineage>
</organism>
<dbReference type="InterPro" id="IPR015002">
    <property type="entry name" value="T6SS_Tdi1_C"/>
</dbReference>
<evidence type="ECO:0000313" key="4">
    <source>
        <dbReference type="Proteomes" id="UP000195331"/>
    </source>
</evidence>
<proteinExistence type="predicted"/>
<dbReference type="Pfam" id="PF08906">
    <property type="entry name" value="T6SS_Tdi1_C"/>
    <property type="match status" value="1"/>
</dbReference>
<evidence type="ECO:0000259" key="2">
    <source>
        <dbReference type="Pfam" id="PF08906"/>
    </source>
</evidence>
<name>A0A1Y0CFM0_9MYCO</name>
<evidence type="ECO:0000259" key="1">
    <source>
        <dbReference type="Pfam" id="PF08887"/>
    </source>
</evidence>
<protein>
    <submittedName>
        <fullName evidence="3">Glutamyl-tRNA amidotransferase</fullName>
    </submittedName>
</protein>
<evidence type="ECO:0000313" key="3">
    <source>
        <dbReference type="EMBL" id="ART73766.1"/>
    </source>
</evidence>
<keyword evidence="3" id="KW-0808">Transferase</keyword>
<dbReference type="AlphaFoldDB" id="A0A1Y0CFM0"/>
<reference evidence="3 4" key="1">
    <citation type="submission" date="2017-04" db="EMBL/GenBank/DDBJ databases">
        <title>Whole Genome Sequence of 1,4-Dioxane Degrading Bacterium Mycobacterium dioxanotrophicus PH-06.</title>
        <authorList>
            <person name="He Y."/>
        </authorList>
    </citation>
    <scope>NUCLEOTIDE SEQUENCE [LARGE SCALE GENOMIC DNA]</scope>
    <source>
        <strain evidence="3 4">PH-06</strain>
    </source>
</reference>
<dbReference type="KEGG" id="mdx:BTO20_20080"/>
<dbReference type="GO" id="GO:0016740">
    <property type="term" value="F:transferase activity"/>
    <property type="evidence" value="ECO:0007669"/>
    <property type="project" value="UniProtKB-KW"/>
</dbReference>
<accession>A0A1Y0CFM0</accession>